<feature type="compositionally biased region" description="Polar residues" evidence="1">
    <location>
        <begin position="1"/>
        <end position="12"/>
    </location>
</feature>
<dbReference type="EMBL" id="MU069571">
    <property type="protein sequence ID" value="KAF5838630.1"/>
    <property type="molecule type" value="Genomic_DNA"/>
</dbReference>
<evidence type="ECO:0000256" key="1">
    <source>
        <dbReference type="SAM" id="MobiDB-lite"/>
    </source>
</evidence>
<dbReference type="PANTHER" id="PTHR16470">
    <property type="entry name" value="UBIQUITIN DOMAIN-CONTAINING PROTEIN UBFD1"/>
    <property type="match status" value="1"/>
</dbReference>
<feature type="domain" description="UBFD1 PH-like C-terminal" evidence="2">
    <location>
        <begin position="110"/>
        <end position="197"/>
    </location>
</feature>
<comment type="caution">
    <text evidence="3">The sequence shown here is derived from an EMBL/GenBank/DDBJ whole genome shotgun (WGS) entry which is preliminary data.</text>
</comment>
<dbReference type="InterPro" id="IPR039120">
    <property type="entry name" value="UBFD1"/>
</dbReference>
<dbReference type="InterPro" id="IPR057455">
    <property type="entry name" value="UBFD1_C"/>
</dbReference>
<organism evidence="3 4">
    <name type="scientific">Dunaliella salina</name>
    <name type="common">Green alga</name>
    <name type="synonym">Protococcus salinus</name>
    <dbReference type="NCBI Taxonomy" id="3046"/>
    <lineage>
        <taxon>Eukaryota</taxon>
        <taxon>Viridiplantae</taxon>
        <taxon>Chlorophyta</taxon>
        <taxon>core chlorophytes</taxon>
        <taxon>Chlorophyceae</taxon>
        <taxon>CS clade</taxon>
        <taxon>Chlamydomonadales</taxon>
        <taxon>Dunaliellaceae</taxon>
        <taxon>Dunaliella</taxon>
    </lineage>
</organism>
<reference evidence="3" key="1">
    <citation type="submission" date="2017-08" db="EMBL/GenBank/DDBJ databases">
        <authorList>
            <person name="Polle J.E."/>
            <person name="Barry K."/>
            <person name="Cushman J."/>
            <person name="Schmutz J."/>
            <person name="Tran D."/>
            <person name="Hathwaick L.T."/>
            <person name="Yim W.C."/>
            <person name="Jenkins J."/>
            <person name="Mckie-Krisberg Z.M."/>
            <person name="Prochnik S."/>
            <person name="Lindquist E."/>
            <person name="Dockter R.B."/>
            <person name="Adam C."/>
            <person name="Molina H."/>
            <person name="Bunkerborg J."/>
            <person name="Jin E."/>
            <person name="Buchheim M."/>
            <person name="Magnuson J."/>
        </authorList>
    </citation>
    <scope>NUCLEOTIDE SEQUENCE</scope>
    <source>
        <strain evidence="3">CCAP 19/18</strain>
    </source>
</reference>
<accession>A0ABQ7G8M9</accession>
<name>A0ABQ7G8M9_DUNSA</name>
<evidence type="ECO:0000259" key="2">
    <source>
        <dbReference type="Pfam" id="PF25343"/>
    </source>
</evidence>
<proteinExistence type="predicted"/>
<evidence type="ECO:0000313" key="4">
    <source>
        <dbReference type="Proteomes" id="UP000815325"/>
    </source>
</evidence>
<dbReference type="Proteomes" id="UP000815325">
    <property type="component" value="Unassembled WGS sequence"/>
</dbReference>
<keyword evidence="4" id="KW-1185">Reference proteome</keyword>
<dbReference type="PANTHER" id="PTHR16470:SF0">
    <property type="entry name" value="UBIQUITIN DOMAIN-CONTAINING PROTEIN UBFD1"/>
    <property type="match status" value="1"/>
</dbReference>
<protein>
    <recommendedName>
        <fullName evidence="2">UBFD1 PH-like C-terminal domain-containing protein</fullName>
    </recommendedName>
</protein>
<sequence>MTNVLMQPSELTSGPAPAAPETAQDTGKNDLAFTVIFGKAKEDVTMPESTTVGRLKHTHTHTHTVSRGQWAPLVEVTKSTPAAAADAAGTEWDAKPEPSEPWCKQQPHMKILAKGKPEDAVPGISGKQVPLPEEVREIRGLLNSQGTKVRAVFKPEIEELTISSASAQQRVPYGSVKKIETQPIEGQEEYSIVSLPISEPWRIEEENQWSTCISTSSNR</sequence>
<feature type="region of interest" description="Disordered" evidence="1">
    <location>
        <begin position="1"/>
        <end position="27"/>
    </location>
</feature>
<evidence type="ECO:0000313" key="3">
    <source>
        <dbReference type="EMBL" id="KAF5838630.1"/>
    </source>
</evidence>
<dbReference type="Pfam" id="PF25343">
    <property type="entry name" value="PH_UBFD1_C"/>
    <property type="match status" value="1"/>
</dbReference>
<gene>
    <name evidence="3" type="ORF">DUNSADRAFT_2465</name>
</gene>